<dbReference type="PROSITE" id="PS01008">
    <property type="entry name" value="DNAA"/>
    <property type="match status" value="1"/>
</dbReference>
<dbReference type="InterPro" id="IPR013159">
    <property type="entry name" value="DnaA_C"/>
</dbReference>
<evidence type="ECO:0000256" key="1">
    <source>
        <dbReference type="ARBA" id="ARBA00006583"/>
    </source>
</evidence>
<dbReference type="SMART" id="SM00760">
    <property type="entry name" value="Bac_DnaA_C"/>
    <property type="match status" value="1"/>
</dbReference>
<keyword evidence="15" id="KW-1185">Reference proteome</keyword>
<keyword evidence="3 8" id="KW-0235">DNA replication</keyword>
<evidence type="ECO:0000256" key="11">
    <source>
        <dbReference type="RuleBase" id="RU004227"/>
    </source>
</evidence>
<dbReference type="Proteomes" id="UP001501004">
    <property type="component" value="Unassembled WGS sequence"/>
</dbReference>
<feature type="binding site" evidence="8">
    <location>
        <position position="174"/>
    </location>
    <ligand>
        <name>ATP</name>
        <dbReference type="ChEBI" id="CHEBI:30616"/>
    </ligand>
</feature>
<accession>A0ABP7F1J7</accession>
<reference evidence="15" key="1">
    <citation type="journal article" date="2019" name="Int. J. Syst. Evol. Microbiol.">
        <title>The Global Catalogue of Microorganisms (GCM) 10K type strain sequencing project: providing services to taxonomists for standard genome sequencing and annotation.</title>
        <authorList>
            <consortium name="The Broad Institute Genomics Platform"/>
            <consortium name="The Broad Institute Genome Sequencing Center for Infectious Disease"/>
            <person name="Wu L."/>
            <person name="Ma J."/>
        </authorList>
    </citation>
    <scope>NUCLEOTIDE SEQUENCE [LARGE SCALE GENOMIC DNA]</scope>
    <source>
        <strain evidence="15">JCM 16949</strain>
    </source>
</reference>
<comment type="similarity">
    <text evidence="1 8 11">Belongs to the DnaA family.</text>
</comment>
<gene>
    <name evidence="8" type="primary">dnaA</name>
    <name evidence="14" type="ORF">GCM10022239_02620</name>
</gene>
<comment type="caution">
    <text evidence="8">Lacks conserved residue(s) required for the propagation of feature annotation.</text>
</comment>
<dbReference type="SMART" id="SM00382">
    <property type="entry name" value="AAA"/>
    <property type="match status" value="1"/>
</dbReference>
<feature type="domain" description="AAA+ ATPase" evidence="12">
    <location>
        <begin position="159"/>
        <end position="287"/>
    </location>
</feature>
<keyword evidence="7 8" id="KW-0238">DNA-binding</keyword>
<keyword evidence="4 8" id="KW-0547">Nucleotide-binding</keyword>
<dbReference type="NCBIfam" id="NF010686">
    <property type="entry name" value="PRK14086.1"/>
    <property type="match status" value="1"/>
</dbReference>
<comment type="subunit">
    <text evidence="8">Oligomerizes as a right-handed, spiral filament on DNA at oriC.</text>
</comment>
<dbReference type="SUPFAM" id="SSF48295">
    <property type="entry name" value="TrpR-like"/>
    <property type="match status" value="1"/>
</dbReference>
<feature type="region of interest" description="Domain III, AAA+ region" evidence="8">
    <location>
        <begin position="126"/>
        <end position="342"/>
    </location>
</feature>
<evidence type="ECO:0000256" key="6">
    <source>
        <dbReference type="ARBA" id="ARBA00023121"/>
    </source>
</evidence>
<comment type="function">
    <text evidence="8 10">Plays an essential role in the initiation and regulation of chromosomal replication. ATP-DnaA binds to the origin of replication (oriC) to initiate formation of the DNA replication initiation complex once per cell cycle. Binds the DnaA box (a 9 base pair repeat at the origin) and separates the double-stranded (ds)DNA. Forms a right-handed helical filament on oriC DNA; dsDNA binds to the exterior of the filament while single-stranded (ss)DNA is stabiized in the filament's interior. The ATP-DnaA-oriC complex binds and stabilizes one strand of the AT-rich DNA unwinding element (DUE), permitting loading of DNA polymerase. After initiation quickly degrades to an ADP-DnaA complex that is not apt for DNA replication. Binds acidic phospholipids.</text>
</comment>
<keyword evidence="2 8" id="KW-0963">Cytoplasm</keyword>
<sequence>MDEGADPIQELWQAVLTALRSDDRITPQLEGFLSLVEPKGVMAGTLYLEVPNDLTRGMLEQRIRLPLLNAISTLGEDESVSNFAIVVNPDIAQDYLEQTVEPAEQPYIEQQLSLAPVESGRKSDSRLNPKYSFDNFVIGGSNRFAHAAAVAVAEAPAKAYNPLFIYGESGLGKTHLLHAIGHYAESLYPGIRIRYVSSEEFTNDFINSIANNRASVFQSRYREIDVLLIDDIQFLQGKDSTQEAFFHTFNTLHDHNKQVVITSDLPPKHLTGFEDRMRSRFEWGLITDVQAPDLETRIAILRKKAQSERLQVPDDILEYMASKVSSNIRELEGTLIRVTAFSSLNKTPVDLSLVQTVLKDLITLDEDNVIAPVDIINHTAEYFKLTVDDLYGSSRSQAVATARQIAMYLCRELTNLSLPKIGQLFGNRDHTTVMYANKKISELMKERRSIYNQVTELTSRIKQNHRYNKA</sequence>
<evidence type="ECO:0000256" key="3">
    <source>
        <dbReference type="ARBA" id="ARBA00022705"/>
    </source>
</evidence>
<dbReference type="PANTHER" id="PTHR30050:SF2">
    <property type="entry name" value="CHROMOSOMAL REPLICATION INITIATOR PROTEIN DNAA"/>
    <property type="match status" value="1"/>
</dbReference>
<evidence type="ECO:0000259" key="13">
    <source>
        <dbReference type="SMART" id="SM00760"/>
    </source>
</evidence>
<dbReference type="InterPro" id="IPR010921">
    <property type="entry name" value="Trp_repressor/repl_initiator"/>
</dbReference>
<dbReference type="PANTHER" id="PTHR30050">
    <property type="entry name" value="CHROMOSOMAL REPLICATION INITIATOR PROTEIN DNAA"/>
    <property type="match status" value="1"/>
</dbReference>
<dbReference type="SUPFAM" id="SSF52540">
    <property type="entry name" value="P-loop containing nucleoside triphosphate hydrolases"/>
    <property type="match status" value="1"/>
</dbReference>
<keyword evidence="6 8" id="KW-0446">Lipid-binding</keyword>
<dbReference type="InterPro" id="IPR038454">
    <property type="entry name" value="DnaA_N_sf"/>
</dbReference>
<dbReference type="Gene3D" id="1.10.1750.10">
    <property type="match status" value="1"/>
</dbReference>
<evidence type="ECO:0000313" key="14">
    <source>
        <dbReference type="EMBL" id="GAA3729403.1"/>
    </source>
</evidence>
<comment type="domain">
    <text evidence="8">Domain I is involved in oligomerization and binding regulators, domain II is flexibile and of varying length in different bacteria, domain III forms the AAA+ region, while domain IV binds dsDNA.</text>
</comment>
<feature type="binding site" evidence="8">
    <location>
        <position position="172"/>
    </location>
    <ligand>
        <name>ATP</name>
        <dbReference type="ChEBI" id="CHEBI:30616"/>
    </ligand>
</feature>
<dbReference type="Gene3D" id="3.30.300.180">
    <property type="match status" value="1"/>
</dbReference>
<evidence type="ECO:0000256" key="8">
    <source>
        <dbReference type="HAMAP-Rule" id="MF_00377"/>
    </source>
</evidence>
<dbReference type="CDD" id="cd00009">
    <property type="entry name" value="AAA"/>
    <property type="match status" value="1"/>
</dbReference>
<evidence type="ECO:0000313" key="15">
    <source>
        <dbReference type="Proteomes" id="UP001501004"/>
    </source>
</evidence>
<feature type="binding site" evidence="8">
    <location>
        <position position="170"/>
    </location>
    <ligand>
        <name>ATP</name>
        <dbReference type="ChEBI" id="CHEBI:30616"/>
    </ligand>
</feature>
<dbReference type="PRINTS" id="PR00051">
    <property type="entry name" value="DNAA"/>
</dbReference>
<protein>
    <recommendedName>
        <fullName evidence="8 9">Chromosomal replication initiator protein DnaA</fullName>
    </recommendedName>
</protein>
<feature type="region of interest" description="Domain I, interacts with DnaA modulators" evidence="8">
    <location>
        <begin position="1"/>
        <end position="104"/>
    </location>
</feature>
<evidence type="ECO:0000256" key="4">
    <source>
        <dbReference type="ARBA" id="ARBA00022741"/>
    </source>
</evidence>
<dbReference type="InterPro" id="IPR020591">
    <property type="entry name" value="Chromosome_initiator_DnaA-like"/>
</dbReference>
<evidence type="ECO:0000256" key="7">
    <source>
        <dbReference type="ARBA" id="ARBA00023125"/>
    </source>
</evidence>
<comment type="caution">
    <text evidence="14">The sequence shown here is derived from an EMBL/GenBank/DDBJ whole genome shotgun (WGS) entry which is preliminary data.</text>
</comment>
<evidence type="ECO:0000256" key="9">
    <source>
        <dbReference type="NCBIfam" id="TIGR00362"/>
    </source>
</evidence>
<keyword evidence="5 8" id="KW-0067">ATP-binding</keyword>
<comment type="subcellular location">
    <subcellularLocation>
        <location evidence="8">Cytoplasm</location>
    </subcellularLocation>
</comment>
<evidence type="ECO:0000256" key="5">
    <source>
        <dbReference type="ARBA" id="ARBA00022840"/>
    </source>
</evidence>
<name>A0ABP7F1J7_9MICO</name>
<dbReference type="Pfam" id="PF00308">
    <property type="entry name" value="Bac_DnaA"/>
    <property type="match status" value="1"/>
</dbReference>
<dbReference type="InterPro" id="IPR027417">
    <property type="entry name" value="P-loop_NTPase"/>
</dbReference>
<evidence type="ECO:0000259" key="12">
    <source>
        <dbReference type="SMART" id="SM00382"/>
    </source>
</evidence>
<dbReference type="InterPro" id="IPR013317">
    <property type="entry name" value="DnaA_dom"/>
</dbReference>
<dbReference type="Pfam" id="PF08299">
    <property type="entry name" value="Bac_DnaA_C"/>
    <property type="match status" value="1"/>
</dbReference>
<dbReference type="InterPro" id="IPR003593">
    <property type="entry name" value="AAA+_ATPase"/>
</dbReference>
<dbReference type="InterPro" id="IPR001957">
    <property type="entry name" value="Chromosome_initiator_DnaA"/>
</dbReference>
<dbReference type="CDD" id="cd06571">
    <property type="entry name" value="Bac_DnaA_C"/>
    <property type="match status" value="1"/>
</dbReference>
<evidence type="ECO:0000256" key="10">
    <source>
        <dbReference type="RuleBase" id="RU000577"/>
    </source>
</evidence>
<dbReference type="InterPro" id="IPR018312">
    <property type="entry name" value="Chromosome_initiator_DnaA_CS"/>
</dbReference>
<dbReference type="Gene3D" id="1.10.8.60">
    <property type="match status" value="1"/>
</dbReference>
<feature type="domain" description="Chromosomal replication initiator DnaA C-terminal" evidence="13">
    <location>
        <begin position="371"/>
        <end position="440"/>
    </location>
</feature>
<dbReference type="NCBIfam" id="TIGR00362">
    <property type="entry name" value="DnaA"/>
    <property type="match status" value="1"/>
</dbReference>
<feature type="region of interest" description="Domain IV, binds dsDNA" evidence="8">
    <location>
        <begin position="343"/>
        <end position="470"/>
    </location>
</feature>
<dbReference type="EMBL" id="BAABAE010000001">
    <property type="protein sequence ID" value="GAA3729403.1"/>
    <property type="molecule type" value="Genomic_DNA"/>
</dbReference>
<dbReference type="Gene3D" id="3.40.50.300">
    <property type="entry name" value="P-loop containing nucleotide triphosphate hydrolases"/>
    <property type="match status" value="1"/>
</dbReference>
<evidence type="ECO:0000256" key="2">
    <source>
        <dbReference type="ARBA" id="ARBA00022490"/>
    </source>
</evidence>
<organism evidence="14 15">
    <name type="scientific">Leifsonella bigeumensis</name>
    <dbReference type="NCBI Taxonomy" id="433643"/>
    <lineage>
        <taxon>Bacteria</taxon>
        <taxon>Bacillati</taxon>
        <taxon>Actinomycetota</taxon>
        <taxon>Actinomycetes</taxon>
        <taxon>Micrococcales</taxon>
        <taxon>Microbacteriaceae</taxon>
        <taxon>Leifsonella</taxon>
    </lineage>
</organism>
<feature type="binding site" evidence="8">
    <location>
        <position position="173"/>
    </location>
    <ligand>
        <name>ATP</name>
        <dbReference type="ChEBI" id="CHEBI:30616"/>
    </ligand>
</feature>
<dbReference type="RefSeq" id="WP_344752930.1">
    <property type="nucleotide sequence ID" value="NZ_BAABAE010000001.1"/>
</dbReference>
<proteinExistence type="inferred from homology"/>
<dbReference type="HAMAP" id="MF_00377">
    <property type="entry name" value="DnaA_bact"/>
    <property type="match status" value="1"/>
</dbReference>